<evidence type="ECO:0000313" key="2">
    <source>
        <dbReference type="EMBL" id="MET6996377.1"/>
    </source>
</evidence>
<dbReference type="SUPFAM" id="SSF52266">
    <property type="entry name" value="SGNH hydrolase"/>
    <property type="match status" value="1"/>
</dbReference>
<keyword evidence="3" id="KW-1185">Reference proteome</keyword>
<comment type="caution">
    <text evidence="2">The sequence shown here is derived from an EMBL/GenBank/DDBJ whole genome shotgun (WGS) entry which is preliminary data.</text>
</comment>
<dbReference type="Gene3D" id="3.40.50.1110">
    <property type="entry name" value="SGNH hydrolase"/>
    <property type="match status" value="1"/>
</dbReference>
<dbReference type="EMBL" id="JBEXAC010000001">
    <property type="protein sequence ID" value="MET6996377.1"/>
    <property type="molecule type" value="Genomic_DNA"/>
</dbReference>
<dbReference type="Proteomes" id="UP001549749">
    <property type="component" value="Unassembled WGS sequence"/>
</dbReference>
<sequence length="335" mass="38507">MDFRLTFPIEPLTPAMQYQDQLLLMGSCFAEEIGAQLQQHHLNAQVNPHGILYNPLSITQAMHSYLDGKVYQKEDLFMHEDLWHSWDHHSRFSALTPEAALAGINAAQEAAVKTLETADWVIITLGSAHAYVLKENNRLVGNCHKVAADAFYKRLLTLEEVITALDNVMHRLFFRNKKVNILFTISPVRYARDGVVANNLSKAILIQAVHHMVNKFNRLYYFPAYELVIDDLRDYRFYKDDLVHPSAAAVNYVWEQFAKYCIHPEGQQLLKAVADVNRAMQHRPFHPQTPGHQQFLQVYAMKVRLLMQQHPNLRLDAALKYFESLPEQGVGNTTL</sequence>
<protein>
    <submittedName>
        <fullName evidence="2">GSCFA domain-containing protein</fullName>
        <ecNumber evidence="2">3.1.-.-</ecNumber>
    </submittedName>
</protein>
<organism evidence="2 3">
    <name type="scientific">Chitinophaga defluvii</name>
    <dbReference type="NCBI Taxonomy" id="3163343"/>
    <lineage>
        <taxon>Bacteria</taxon>
        <taxon>Pseudomonadati</taxon>
        <taxon>Bacteroidota</taxon>
        <taxon>Chitinophagia</taxon>
        <taxon>Chitinophagales</taxon>
        <taxon>Chitinophagaceae</taxon>
        <taxon>Chitinophaga</taxon>
    </lineage>
</organism>
<feature type="domain" description="GSCFA" evidence="1">
    <location>
        <begin position="22"/>
        <end position="257"/>
    </location>
</feature>
<dbReference type="GO" id="GO:0016787">
    <property type="term" value="F:hydrolase activity"/>
    <property type="evidence" value="ECO:0007669"/>
    <property type="project" value="UniProtKB-KW"/>
</dbReference>
<keyword evidence="2" id="KW-0378">Hydrolase</keyword>
<dbReference type="Pfam" id="PF08885">
    <property type="entry name" value="GSCFA"/>
    <property type="match status" value="1"/>
</dbReference>
<accession>A0ABV2T023</accession>
<name>A0ABV2T023_9BACT</name>
<gene>
    <name evidence="2" type="ORF">ABR189_03320</name>
</gene>
<evidence type="ECO:0000259" key="1">
    <source>
        <dbReference type="Pfam" id="PF08885"/>
    </source>
</evidence>
<dbReference type="InterPro" id="IPR036514">
    <property type="entry name" value="SGNH_hydro_sf"/>
</dbReference>
<dbReference type="CDD" id="cd00229">
    <property type="entry name" value="SGNH_hydrolase"/>
    <property type="match status" value="1"/>
</dbReference>
<proteinExistence type="predicted"/>
<evidence type="ECO:0000313" key="3">
    <source>
        <dbReference type="Proteomes" id="UP001549749"/>
    </source>
</evidence>
<dbReference type="InterPro" id="IPR014982">
    <property type="entry name" value="GSCFA"/>
</dbReference>
<dbReference type="EC" id="3.1.-.-" evidence="2"/>
<dbReference type="RefSeq" id="WP_354659023.1">
    <property type="nucleotide sequence ID" value="NZ_JBEXAC010000001.1"/>
</dbReference>
<reference evidence="2 3" key="1">
    <citation type="submission" date="2024-06" db="EMBL/GenBank/DDBJ databases">
        <title>Chitinophaga defluvii sp. nov., isolated from municipal sewage.</title>
        <authorList>
            <person name="Zhang L."/>
        </authorList>
    </citation>
    <scope>NUCLEOTIDE SEQUENCE [LARGE SCALE GENOMIC DNA]</scope>
    <source>
        <strain evidence="2 3">H8</strain>
    </source>
</reference>